<evidence type="ECO:0008006" key="3">
    <source>
        <dbReference type="Google" id="ProtNLM"/>
    </source>
</evidence>
<evidence type="ECO:0000313" key="1">
    <source>
        <dbReference type="EMBL" id="KAL3266353.1"/>
    </source>
</evidence>
<dbReference type="Proteomes" id="UP001516400">
    <property type="component" value="Unassembled WGS sequence"/>
</dbReference>
<comment type="caution">
    <text evidence="1">The sequence shown here is derived from an EMBL/GenBank/DDBJ whole genome shotgun (WGS) entry which is preliminary data.</text>
</comment>
<reference evidence="1 2" key="1">
    <citation type="journal article" date="2021" name="BMC Biol.">
        <title>Horizontally acquired antibacterial genes associated with adaptive radiation of ladybird beetles.</title>
        <authorList>
            <person name="Li H.S."/>
            <person name="Tang X.F."/>
            <person name="Huang Y.H."/>
            <person name="Xu Z.Y."/>
            <person name="Chen M.L."/>
            <person name="Du X.Y."/>
            <person name="Qiu B.Y."/>
            <person name="Chen P.T."/>
            <person name="Zhang W."/>
            <person name="Slipinski A."/>
            <person name="Escalona H.E."/>
            <person name="Waterhouse R.M."/>
            <person name="Zwick A."/>
            <person name="Pang H."/>
        </authorList>
    </citation>
    <scope>NUCLEOTIDE SEQUENCE [LARGE SCALE GENOMIC DNA]</scope>
    <source>
        <strain evidence="1">SYSU2018</strain>
    </source>
</reference>
<protein>
    <recommendedName>
        <fullName evidence="3">Reverse transcriptase</fullName>
    </recommendedName>
</protein>
<gene>
    <name evidence="1" type="ORF">HHI36_010531</name>
</gene>
<name>A0ABD2MJ22_9CUCU</name>
<proteinExistence type="predicted"/>
<keyword evidence="2" id="KW-1185">Reference proteome</keyword>
<accession>A0ABD2MJ22</accession>
<evidence type="ECO:0000313" key="2">
    <source>
        <dbReference type="Proteomes" id="UP001516400"/>
    </source>
</evidence>
<dbReference type="EMBL" id="JABFTP020000001">
    <property type="protein sequence ID" value="KAL3266353.1"/>
    <property type="molecule type" value="Genomic_DNA"/>
</dbReference>
<sequence>MNRTFYLVKIFSQSFRRCLEIDVAFRSQMSWQQCNEALKVPSLIPIFFTKGITTMIPKGNDSQDPKNYQPIMWLPSLYKALIAIITIHINRYLKKHNILVSGASQVCREVTTDHLKIKCGIL</sequence>
<dbReference type="AlphaFoldDB" id="A0ABD2MJ22"/>
<organism evidence="1 2">
    <name type="scientific">Cryptolaemus montrouzieri</name>
    <dbReference type="NCBI Taxonomy" id="559131"/>
    <lineage>
        <taxon>Eukaryota</taxon>
        <taxon>Metazoa</taxon>
        <taxon>Ecdysozoa</taxon>
        <taxon>Arthropoda</taxon>
        <taxon>Hexapoda</taxon>
        <taxon>Insecta</taxon>
        <taxon>Pterygota</taxon>
        <taxon>Neoptera</taxon>
        <taxon>Endopterygota</taxon>
        <taxon>Coleoptera</taxon>
        <taxon>Polyphaga</taxon>
        <taxon>Cucujiformia</taxon>
        <taxon>Coccinelloidea</taxon>
        <taxon>Coccinellidae</taxon>
        <taxon>Scymninae</taxon>
        <taxon>Scymnini</taxon>
        <taxon>Cryptolaemus</taxon>
    </lineage>
</organism>